<accession>A0A0W8F9N5</accession>
<keyword evidence="2" id="KW-0808">Transferase</keyword>
<dbReference type="GO" id="GO:0003922">
    <property type="term" value="F:GMP synthase (glutamine-hydrolyzing) activity"/>
    <property type="evidence" value="ECO:0007669"/>
    <property type="project" value="UniProtKB-EC"/>
</dbReference>
<dbReference type="EMBL" id="LNQE01001432">
    <property type="protein sequence ID" value="KUG17596.1"/>
    <property type="molecule type" value="Genomic_DNA"/>
</dbReference>
<dbReference type="InterPro" id="IPR029062">
    <property type="entry name" value="Class_I_gatase-like"/>
</dbReference>
<dbReference type="InterPro" id="IPR044992">
    <property type="entry name" value="ChyE-like"/>
</dbReference>
<gene>
    <name evidence="2" type="ORF">ASZ90_012717</name>
</gene>
<dbReference type="GO" id="GO:0005829">
    <property type="term" value="C:cytosol"/>
    <property type="evidence" value="ECO:0007669"/>
    <property type="project" value="TreeGrafter"/>
</dbReference>
<dbReference type="PANTHER" id="PTHR42695">
    <property type="entry name" value="GLUTAMINE AMIDOTRANSFERASE YLR126C-RELATED"/>
    <property type="match status" value="1"/>
</dbReference>
<protein>
    <submittedName>
        <fullName evidence="2">Gmp synthase, amidotransferase subunit</fullName>
        <ecNumber evidence="2">6.3.5.2</ecNumber>
    </submittedName>
</protein>
<comment type="caution">
    <text evidence="2">The sequence shown here is derived from an EMBL/GenBank/DDBJ whole genome shotgun (WGS) entry which is preliminary data.</text>
</comment>
<dbReference type="PROSITE" id="PS51273">
    <property type="entry name" value="GATASE_TYPE_1"/>
    <property type="match status" value="1"/>
</dbReference>
<dbReference type="AlphaFoldDB" id="A0A0W8F9N5"/>
<dbReference type="Pfam" id="PF00117">
    <property type="entry name" value="GATase"/>
    <property type="match status" value="1"/>
</dbReference>
<feature type="domain" description="Glutamine amidotransferase" evidence="1">
    <location>
        <begin position="25"/>
        <end position="180"/>
    </location>
</feature>
<dbReference type="GO" id="GO:0016740">
    <property type="term" value="F:transferase activity"/>
    <property type="evidence" value="ECO:0007669"/>
    <property type="project" value="UniProtKB-KW"/>
</dbReference>
<sequence length="190" mass="21463">MNGKAKILLVDSCYEADSLSQYEFVRPVQRILERTGFPCQVCHISLLNEERLKSCDKVVLCGTALKDSEYLNHLERYTWLKEGDRPVLGICAGMQIIAAIFGGEVRSRHKPAIGLEMIEVVGESDILGPCRKIEVYHLHGLDPTLPEGFIRLAGTELSPEAFSHCSQPIWGLLFHPEVRNRWILENYANL</sequence>
<dbReference type="EC" id="6.3.5.2" evidence="2"/>
<dbReference type="SUPFAM" id="SSF52317">
    <property type="entry name" value="Class I glutamine amidotransferase-like"/>
    <property type="match status" value="1"/>
</dbReference>
<keyword evidence="2" id="KW-0436">Ligase</keyword>
<dbReference type="PANTHER" id="PTHR42695:SF5">
    <property type="entry name" value="GLUTAMINE AMIDOTRANSFERASE YLR126C-RELATED"/>
    <property type="match status" value="1"/>
</dbReference>
<evidence type="ECO:0000259" key="1">
    <source>
        <dbReference type="Pfam" id="PF00117"/>
    </source>
</evidence>
<evidence type="ECO:0000313" key="2">
    <source>
        <dbReference type="EMBL" id="KUG17596.1"/>
    </source>
</evidence>
<reference evidence="2" key="1">
    <citation type="journal article" date="2015" name="Proc. Natl. Acad. Sci. U.S.A.">
        <title>Networks of energetic and metabolic interactions define dynamics in microbial communities.</title>
        <authorList>
            <person name="Embree M."/>
            <person name="Liu J.K."/>
            <person name="Al-Bassam M.M."/>
            <person name="Zengler K."/>
        </authorList>
    </citation>
    <scope>NUCLEOTIDE SEQUENCE</scope>
</reference>
<name>A0A0W8F9N5_9ZZZZ</name>
<dbReference type="Gene3D" id="3.40.50.880">
    <property type="match status" value="1"/>
</dbReference>
<proteinExistence type="predicted"/>
<dbReference type="InterPro" id="IPR017926">
    <property type="entry name" value="GATASE"/>
</dbReference>
<organism evidence="2">
    <name type="scientific">hydrocarbon metagenome</name>
    <dbReference type="NCBI Taxonomy" id="938273"/>
    <lineage>
        <taxon>unclassified sequences</taxon>
        <taxon>metagenomes</taxon>
        <taxon>ecological metagenomes</taxon>
    </lineage>
</organism>